<dbReference type="InterPro" id="IPR020846">
    <property type="entry name" value="MFS_dom"/>
</dbReference>
<evidence type="ECO:0000256" key="3">
    <source>
        <dbReference type="ARBA" id="ARBA00022692"/>
    </source>
</evidence>
<keyword evidence="5 6" id="KW-0472">Membrane</keyword>
<dbReference type="PANTHER" id="PTHR43124">
    <property type="entry name" value="PURINE EFFLUX PUMP PBUE"/>
    <property type="match status" value="1"/>
</dbReference>
<feature type="transmembrane region" description="Helical" evidence="6">
    <location>
        <begin position="79"/>
        <end position="102"/>
    </location>
</feature>
<evidence type="ECO:0000256" key="2">
    <source>
        <dbReference type="ARBA" id="ARBA00022475"/>
    </source>
</evidence>
<organism evidence="8 9">
    <name type="scientific">Paraburkholderia caledonica</name>
    <dbReference type="NCBI Taxonomy" id="134536"/>
    <lineage>
        <taxon>Bacteria</taxon>
        <taxon>Pseudomonadati</taxon>
        <taxon>Pseudomonadota</taxon>
        <taxon>Betaproteobacteria</taxon>
        <taxon>Burkholderiales</taxon>
        <taxon>Burkholderiaceae</taxon>
        <taxon>Paraburkholderia</taxon>
    </lineage>
</organism>
<feature type="domain" description="Major facilitator superfamily (MFS) profile" evidence="7">
    <location>
        <begin position="13"/>
        <end position="403"/>
    </location>
</feature>
<keyword evidence="4 6" id="KW-1133">Transmembrane helix</keyword>
<dbReference type="RefSeq" id="WP_310066584.1">
    <property type="nucleotide sequence ID" value="NZ_JAVDQN010000002.1"/>
</dbReference>
<dbReference type="Proteomes" id="UP001185254">
    <property type="component" value="Unassembled WGS sequence"/>
</dbReference>
<comment type="subcellular location">
    <subcellularLocation>
        <location evidence="1">Cell membrane</location>
        <topology evidence="1">Multi-pass membrane protein</topology>
    </subcellularLocation>
</comment>
<evidence type="ECO:0000256" key="5">
    <source>
        <dbReference type="ARBA" id="ARBA00023136"/>
    </source>
</evidence>
<dbReference type="CDD" id="cd17324">
    <property type="entry name" value="MFS_NepI_like"/>
    <property type="match status" value="1"/>
</dbReference>
<feature type="transmembrane region" description="Helical" evidence="6">
    <location>
        <begin position="245"/>
        <end position="265"/>
    </location>
</feature>
<keyword evidence="3 6" id="KW-0812">Transmembrane</keyword>
<reference evidence="8 9" key="1">
    <citation type="submission" date="2023-07" db="EMBL/GenBank/DDBJ databases">
        <title>Sorghum-associated microbial communities from plants grown in Nebraska, USA.</title>
        <authorList>
            <person name="Schachtman D."/>
        </authorList>
    </citation>
    <scope>NUCLEOTIDE SEQUENCE [LARGE SCALE GENOMIC DNA]</scope>
    <source>
        <strain evidence="8 9">DS1039</strain>
    </source>
</reference>
<dbReference type="SUPFAM" id="SSF103473">
    <property type="entry name" value="MFS general substrate transporter"/>
    <property type="match status" value="1"/>
</dbReference>
<feature type="transmembrane region" description="Helical" evidence="6">
    <location>
        <begin position="137"/>
        <end position="159"/>
    </location>
</feature>
<dbReference type="Pfam" id="PF07690">
    <property type="entry name" value="MFS_1"/>
    <property type="match status" value="1"/>
</dbReference>
<keyword evidence="2" id="KW-1003">Cell membrane</keyword>
<dbReference type="InterPro" id="IPR050189">
    <property type="entry name" value="MFS_Efflux_Transporters"/>
</dbReference>
<dbReference type="PROSITE" id="PS50850">
    <property type="entry name" value="MFS"/>
    <property type="match status" value="1"/>
</dbReference>
<keyword evidence="9" id="KW-1185">Reference proteome</keyword>
<feature type="transmembrane region" description="Helical" evidence="6">
    <location>
        <begin position="108"/>
        <end position="130"/>
    </location>
</feature>
<feature type="transmembrane region" description="Helical" evidence="6">
    <location>
        <begin position="336"/>
        <end position="361"/>
    </location>
</feature>
<feature type="transmembrane region" description="Helical" evidence="6">
    <location>
        <begin position="12"/>
        <end position="36"/>
    </location>
</feature>
<evidence type="ECO:0000256" key="6">
    <source>
        <dbReference type="SAM" id="Phobius"/>
    </source>
</evidence>
<dbReference type="Gene3D" id="1.20.1250.20">
    <property type="entry name" value="MFS general substrate transporter like domains"/>
    <property type="match status" value="1"/>
</dbReference>
<evidence type="ECO:0000313" key="9">
    <source>
        <dbReference type="Proteomes" id="UP001185254"/>
    </source>
</evidence>
<evidence type="ECO:0000256" key="4">
    <source>
        <dbReference type="ARBA" id="ARBA00022989"/>
    </source>
</evidence>
<evidence type="ECO:0000313" key="8">
    <source>
        <dbReference type="EMBL" id="MDR6376169.1"/>
    </source>
</evidence>
<comment type="caution">
    <text evidence="8">The sequence shown here is derived from an EMBL/GenBank/DDBJ whole genome shotgun (WGS) entry which is preliminary data.</text>
</comment>
<accession>A0ABU1KYW6</accession>
<feature type="transmembrane region" description="Helical" evidence="6">
    <location>
        <begin position="373"/>
        <end position="393"/>
    </location>
</feature>
<gene>
    <name evidence="8" type="ORF">J2776_002869</name>
</gene>
<feature type="transmembrane region" description="Helical" evidence="6">
    <location>
        <begin position="171"/>
        <end position="191"/>
    </location>
</feature>
<dbReference type="InterPro" id="IPR036259">
    <property type="entry name" value="MFS_trans_sf"/>
</dbReference>
<evidence type="ECO:0000259" key="7">
    <source>
        <dbReference type="PROSITE" id="PS50850"/>
    </source>
</evidence>
<name>A0ABU1KYW6_9BURK</name>
<sequence length="407" mass="42378">MNMTTSEAHEPTALWWLAVGTFAVGTEGFVIAGILPKIAADLEVSVGAAGQLVTIFAFCYAFSSPILTTLLGGVSRRKLLIGAMGIFTAANLVAACASNYWMLAVARVLLAFAAGVYVPGANALGGALVAPEKRGRALAIVNGGLTIAVALGVPLGAFIGNRLGWRSTFEGVAVLGLLAILGLSFGLSKTVGAHLRTPTFSERIRVAADGPVLRSLIVTCFWATGTYSIYTYLSPFASAATTLHNSWMSAILFAWGVAAAVGIAVGGHTNDRHGSNAVVYPTLIVLIVCFAALSFVSTLFDPAIATYPFIVLVVVWGIAAWAFYPAQQARLLERAGVAAAPIALSLNASFMYFGFSMGAFLGSIVVSRMDVKYLGWVGCAFELTAFIVLLGSLRTKQMSASQVAGGS</sequence>
<protein>
    <submittedName>
        <fullName evidence="8">MFS family arabinose efflux permease</fullName>
    </submittedName>
</protein>
<feature type="transmembrane region" description="Helical" evidence="6">
    <location>
        <begin position="212"/>
        <end position="233"/>
    </location>
</feature>
<dbReference type="PANTHER" id="PTHR43124:SF10">
    <property type="entry name" value="PURINE EFFLUX PUMP PBUE"/>
    <property type="match status" value="1"/>
</dbReference>
<feature type="transmembrane region" description="Helical" evidence="6">
    <location>
        <begin position="48"/>
        <end position="67"/>
    </location>
</feature>
<evidence type="ECO:0000256" key="1">
    <source>
        <dbReference type="ARBA" id="ARBA00004651"/>
    </source>
</evidence>
<proteinExistence type="predicted"/>
<feature type="transmembrane region" description="Helical" evidence="6">
    <location>
        <begin position="306"/>
        <end position="324"/>
    </location>
</feature>
<dbReference type="EMBL" id="JAVDQN010000002">
    <property type="protein sequence ID" value="MDR6376169.1"/>
    <property type="molecule type" value="Genomic_DNA"/>
</dbReference>
<dbReference type="InterPro" id="IPR011701">
    <property type="entry name" value="MFS"/>
</dbReference>
<feature type="transmembrane region" description="Helical" evidence="6">
    <location>
        <begin position="277"/>
        <end position="300"/>
    </location>
</feature>